<evidence type="ECO:0000256" key="1">
    <source>
        <dbReference type="ARBA" id="ARBA00022801"/>
    </source>
</evidence>
<dbReference type="GO" id="GO:0009253">
    <property type="term" value="P:peptidoglycan catabolic process"/>
    <property type="evidence" value="ECO:0007669"/>
    <property type="project" value="InterPro"/>
</dbReference>
<dbReference type="RefSeq" id="WP_134340866.1">
    <property type="nucleotide sequence ID" value="NZ_SOPW01000015.1"/>
</dbReference>
<dbReference type="GO" id="GO:0008745">
    <property type="term" value="F:N-acetylmuramoyl-L-alanine amidase activity"/>
    <property type="evidence" value="ECO:0007669"/>
    <property type="project" value="InterPro"/>
</dbReference>
<dbReference type="OrthoDB" id="9806267at2"/>
<dbReference type="GO" id="GO:0030288">
    <property type="term" value="C:outer membrane-bounded periplasmic space"/>
    <property type="evidence" value="ECO:0007669"/>
    <property type="project" value="TreeGrafter"/>
</dbReference>
<dbReference type="PANTHER" id="PTHR30404:SF0">
    <property type="entry name" value="N-ACETYLMURAMOYL-L-ALANINE AMIDASE AMIC"/>
    <property type="match status" value="1"/>
</dbReference>
<evidence type="ECO:0000259" key="2">
    <source>
        <dbReference type="SMART" id="SM00646"/>
    </source>
</evidence>
<keyword evidence="4" id="KW-1185">Reference proteome</keyword>
<dbReference type="Pfam" id="PF01520">
    <property type="entry name" value="Amidase_3"/>
    <property type="match status" value="1"/>
</dbReference>
<accession>A0A4Y8IET6</accession>
<evidence type="ECO:0000313" key="3">
    <source>
        <dbReference type="EMBL" id="TFB14670.1"/>
    </source>
</evidence>
<feature type="domain" description="MurNAc-LAA" evidence="2">
    <location>
        <begin position="115"/>
        <end position="224"/>
    </location>
</feature>
<evidence type="ECO:0000313" key="4">
    <source>
        <dbReference type="Proteomes" id="UP000297975"/>
    </source>
</evidence>
<dbReference type="Gene3D" id="3.40.630.40">
    <property type="entry name" value="Zn-dependent exopeptidases"/>
    <property type="match status" value="1"/>
</dbReference>
<dbReference type="InterPro" id="IPR002508">
    <property type="entry name" value="MurNAc-LAA_cat"/>
</dbReference>
<dbReference type="Proteomes" id="UP000297975">
    <property type="component" value="Unassembled WGS sequence"/>
</dbReference>
<dbReference type="SMART" id="SM00646">
    <property type="entry name" value="Ami_3"/>
    <property type="match status" value="1"/>
</dbReference>
<protein>
    <submittedName>
        <fullName evidence="3">N-acetylmuramoyl-L-alanine amidase CwlD</fullName>
    </submittedName>
</protein>
<keyword evidence="1" id="KW-0378">Hydrolase</keyword>
<dbReference type="PANTHER" id="PTHR30404">
    <property type="entry name" value="N-ACETYLMURAMOYL-L-ALANINE AMIDASE"/>
    <property type="match status" value="1"/>
</dbReference>
<proteinExistence type="predicted"/>
<dbReference type="SUPFAM" id="SSF53187">
    <property type="entry name" value="Zn-dependent exopeptidases"/>
    <property type="match status" value="1"/>
</dbReference>
<sequence>MKRLIYLVLWLICFILLVYLLRYPVPSLSEPSDVVMPLVGKVIVLDPGHGGVDGGADYGDVKEKSIVLNTTIFLRDYLRQAGAEVHLTRETDKDLAPKDMKGYSKRKAYDIRKRVDFIKHHDADIIVSLHLNSLVNERWKGGQTFYYPGDTNEALAKAIQERIREVTETNRQAFSTSNIYILKKSETTGALVELGFLSNAQERKRLLTEDYQRELAFAVYQGIVEYVHGEQITSNQSN</sequence>
<gene>
    <name evidence="3" type="ORF">E3U55_12775</name>
</gene>
<dbReference type="CDD" id="cd02696">
    <property type="entry name" value="MurNAc-LAA"/>
    <property type="match status" value="1"/>
</dbReference>
<reference evidence="3 4" key="1">
    <citation type="submission" date="2019-03" db="EMBL/GenBank/DDBJ databases">
        <authorList>
            <person name="He R.-H."/>
        </authorList>
    </citation>
    <scope>NUCLEOTIDE SEQUENCE [LARGE SCALE GENOMIC DNA]</scope>
    <source>
        <strain evidence="4">SH 714</strain>
    </source>
</reference>
<comment type="caution">
    <text evidence="3">The sequence shown here is derived from an EMBL/GenBank/DDBJ whole genome shotgun (WGS) entry which is preliminary data.</text>
</comment>
<dbReference type="EMBL" id="SOPW01000015">
    <property type="protein sequence ID" value="TFB14670.1"/>
    <property type="molecule type" value="Genomic_DNA"/>
</dbReference>
<dbReference type="AlphaFoldDB" id="A0A4Y8IET6"/>
<name>A0A4Y8IET6_9BACI</name>
<organism evidence="3 4">
    <name type="scientific">Filobacillus milosensis</name>
    <dbReference type="NCBI Taxonomy" id="94137"/>
    <lineage>
        <taxon>Bacteria</taxon>
        <taxon>Bacillati</taxon>
        <taxon>Bacillota</taxon>
        <taxon>Bacilli</taxon>
        <taxon>Bacillales</taxon>
        <taxon>Bacillaceae</taxon>
        <taxon>Filobacillus</taxon>
    </lineage>
</organism>
<dbReference type="InterPro" id="IPR050695">
    <property type="entry name" value="N-acetylmuramoyl_amidase_3"/>
</dbReference>